<dbReference type="PROSITE" id="PS51379">
    <property type="entry name" value="4FE4S_FER_2"/>
    <property type="match status" value="2"/>
</dbReference>
<dbReference type="RefSeq" id="WP_008246067.1">
    <property type="nucleotide sequence ID" value="NZ_CP014544.1"/>
</dbReference>
<dbReference type="GO" id="GO:0009055">
    <property type="term" value="F:electron transfer activity"/>
    <property type="evidence" value="ECO:0007669"/>
    <property type="project" value="UniProtKB-UniRule"/>
</dbReference>
<dbReference type="Proteomes" id="UP000074119">
    <property type="component" value="Chromosome"/>
</dbReference>
<evidence type="ECO:0000256" key="8">
    <source>
        <dbReference type="RuleBase" id="RU365098"/>
    </source>
</evidence>
<comment type="function">
    <text evidence="8">Ferredoxins are iron-sulfur proteins that transfer electrons in a wide variety of metabolic reactions.</text>
</comment>
<dbReference type="GO" id="GO:0046872">
    <property type="term" value="F:metal ion binding"/>
    <property type="evidence" value="ECO:0007669"/>
    <property type="project" value="UniProtKB-UniRule"/>
</dbReference>
<organism evidence="10 11">
    <name type="scientific">Zhongshania aliphaticivorans</name>
    <dbReference type="NCBI Taxonomy" id="1470434"/>
    <lineage>
        <taxon>Bacteria</taxon>
        <taxon>Pseudomonadati</taxon>
        <taxon>Pseudomonadota</taxon>
        <taxon>Gammaproteobacteria</taxon>
        <taxon>Cellvibrionales</taxon>
        <taxon>Spongiibacteraceae</taxon>
        <taxon>Zhongshania</taxon>
    </lineage>
</organism>
<gene>
    <name evidence="10" type="ORF">AZF00_03935</name>
</gene>
<evidence type="ECO:0000256" key="7">
    <source>
        <dbReference type="ARBA" id="ARBA00023014"/>
    </source>
</evidence>
<dbReference type="AlphaFoldDB" id="A0A127M2P9"/>
<dbReference type="InterPro" id="IPR000813">
    <property type="entry name" value="7Fe_ferredoxin"/>
</dbReference>
<name>A0A127M2P9_9GAMM</name>
<reference evidence="10 11" key="1">
    <citation type="submission" date="2015-12" db="EMBL/GenBank/DDBJ databases">
        <authorList>
            <person name="Shamseldin A."/>
            <person name="Moawad H."/>
            <person name="Abd El-Rahim W.M."/>
            <person name="Sadowsky M.J."/>
        </authorList>
    </citation>
    <scope>NUCLEOTIDE SEQUENCE [LARGE SCALE GENOMIC DNA]</scope>
    <source>
        <strain evidence="10 11">SM2</strain>
    </source>
</reference>
<keyword evidence="6 8" id="KW-0408">Iron</keyword>
<dbReference type="PROSITE" id="PS00198">
    <property type="entry name" value="4FE4S_FER_1"/>
    <property type="match status" value="1"/>
</dbReference>
<keyword evidence="4 8" id="KW-0479">Metal-binding</keyword>
<comment type="cofactor">
    <cofactor evidence="1 8">
        <name>[4Fe-4S] cluster</name>
        <dbReference type="ChEBI" id="CHEBI:49883"/>
    </cofactor>
</comment>
<keyword evidence="5 8" id="KW-0249">Electron transport</keyword>
<keyword evidence="2 8" id="KW-0813">Transport</keyword>
<evidence type="ECO:0000256" key="3">
    <source>
        <dbReference type="ARBA" id="ARBA00022485"/>
    </source>
</evidence>
<evidence type="ECO:0000256" key="4">
    <source>
        <dbReference type="ARBA" id="ARBA00022723"/>
    </source>
</evidence>
<dbReference type="Pfam" id="PF12838">
    <property type="entry name" value="Fer4_7"/>
    <property type="match status" value="1"/>
</dbReference>
<proteinExistence type="predicted"/>
<keyword evidence="3 8" id="KW-0004">4Fe-4S</keyword>
<evidence type="ECO:0000256" key="2">
    <source>
        <dbReference type="ARBA" id="ARBA00022448"/>
    </source>
</evidence>
<keyword evidence="7 8" id="KW-0411">Iron-sulfur</keyword>
<accession>A0A127M2P9</accession>
<feature type="domain" description="4Fe-4S ferredoxin-type" evidence="9">
    <location>
        <begin position="37"/>
        <end position="66"/>
    </location>
</feature>
<evidence type="ECO:0000256" key="1">
    <source>
        <dbReference type="ARBA" id="ARBA00001966"/>
    </source>
</evidence>
<evidence type="ECO:0000256" key="5">
    <source>
        <dbReference type="ARBA" id="ARBA00022982"/>
    </source>
</evidence>
<dbReference type="EMBL" id="CP014544">
    <property type="protein sequence ID" value="AMO67497.1"/>
    <property type="molecule type" value="Genomic_DNA"/>
</dbReference>
<feature type="domain" description="4Fe-4S ferredoxin-type" evidence="9">
    <location>
        <begin position="1"/>
        <end position="29"/>
    </location>
</feature>
<dbReference type="InterPro" id="IPR017900">
    <property type="entry name" value="4Fe4S_Fe_S_CS"/>
</dbReference>
<evidence type="ECO:0000313" key="10">
    <source>
        <dbReference type="EMBL" id="AMO67497.1"/>
    </source>
</evidence>
<dbReference type="Gene3D" id="3.30.70.20">
    <property type="match status" value="1"/>
</dbReference>
<dbReference type="GO" id="GO:0051539">
    <property type="term" value="F:4 iron, 4 sulfur cluster binding"/>
    <property type="evidence" value="ECO:0007669"/>
    <property type="project" value="UniProtKB-UniRule"/>
</dbReference>
<protein>
    <recommendedName>
        <fullName evidence="8">Ferredoxin</fullName>
    </recommendedName>
</protein>
<dbReference type="KEGG" id="zal:AZF00_03935"/>
<dbReference type="InterPro" id="IPR017896">
    <property type="entry name" value="4Fe4S_Fe-S-bd"/>
</dbReference>
<sequence>MSYVITAPCVADYSCIEVCPVDCISPMPDDSGFDAATQLYINPVLCVDCDACREACPVNAIFAEDQLPEKWLDYIGINAAHFQSHTQAVAELRHDK</sequence>
<dbReference type="STRING" id="1470434.AZF00_03935"/>
<evidence type="ECO:0000259" key="9">
    <source>
        <dbReference type="PROSITE" id="PS51379"/>
    </source>
</evidence>
<dbReference type="SUPFAM" id="SSF54862">
    <property type="entry name" value="4Fe-4S ferredoxins"/>
    <property type="match status" value="1"/>
</dbReference>
<dbReference type="PRINTS" id="PR00354">
    <property type="entry name" value="7FE8SFRDOXIN"/>
</dbReference>
<evidence type="ECO:0000256" key="6">
    <source>
        <dbReference type="ARBA" id="ARBA00023004"/>
    </source>
</evidence>
<evidence type="ECO:0000313" key="11">
    <source>
        <dbReference type="Proteomes" id="UP000074119"/>
    </source>
</evidence>